<dbReference type="InterPro" id="IPR025527">
    <property type="entry name" value="HUWE1/Rev1_UBM"/>
</dbReference>
<gene>
    <name evidence="4" type="ORF">RRG08_054668</name>
</gene>
<dbReference type="Gene3D" id="1.10.150.20">
    <property type="entry name" value="5' to 3' exonuclease, C-terminal subdomain"/>
    <property type="match status" value="1"/>
</dbReference>
<reference evidence="4" key="1">
    <citation type="journal article" date="2023" name="G3 (Bethesda)">
        <title>A reference genome for the long-term kleptoplast-retaining sea slug Elysia crispata morphotype clarki.</title>
        <authorList>
            <person name="Eastman K.E."/>
            <person name="Pendleton A.L."/>
            <person name="Shaikh M.A."/>
            <person name="Suttiyut T."/>
            <person name="Ogas R."/>
            <person name="Tomko P."/>
            <person name="Gavelis G."/>
            <person name="Widhalm J.R."/>
            <person name="Wisecaver J.H."/>
        </authorList>
    </citation>
    <scope>NUCLEOTIDE SEQUENCE</scope>
    <source>
        <strain evidence="4">ECLA1</strain>
    </source>
</reference>
<dbReference type="SUPFAM" id="SSF100879">
    <property type="entry name" value="Lesion bypass DNA polymerase (Y-family), little finger domain"/>
    <property type="match status" value="1"/>
</dbReference>
<dbReference type="InterPro" id="IPR043128">
    <property type="entry name" value="Rev_trsase/Diguanyl_cyclase"/>
</dbReference>
<dbReference type="GO" id="GO:0003684">
    <property type="term" value="F:damaged DNA binding"/>
    <property type="evidence" value="ECO:0007669"/>
    <property type="project" value="InterPro"/>
</dbReference>
<proteinExistence type="predicted"/>
<dbReference type="GO" id="GO:0019985">
    <property type="term" value="P:translesion synthesis"/>
    <property type="evidence" value="ECO:0007669"/>
    <property type="project" value="TreeGrafter"/>
</dbReference>
<dbReference type="AlphaFoldDB" id="A0AAE1E8A3"/>
<dbReference type="GO" id="GO:0003887">
    <property type="term" value="F:DNA-directed DNA polymerase activity"/>
    <property type="evidence" value="ECO:0007669"/>
    <property type="project" value="TreeGrafter"/>
</dbReference>
<evidence type="ECO:0000259" key="3">
    <source>
        <dbReference type="PROSITE" id="PS50173"/>
    </source>
</evidence>
<dbReference type="FunFam" id="3.40.1170.60:FF:000021">
    <property type="entry name" value="DNA polymerase IV"/>
    <property type="match status" value="1"/>
</dbReference>
<comment type="caution">
    <text evidence="4">The sequence shown here is derived from an EMBL/GenBank/DDBJ whole genome shotgun (WGS) entry which is preliminary data.</text>
</comment>
<dbReference type="Pfam" id="PF11799">
    <property type="entry name" value="IMS_C"/>
    <property type="match status" value="1"/>
</dbReference>
<feature type="region of interest" description="Disordered" evidence="2">
    <location>
        <begin position="1"/>
        <end position="21"/>
    </location>
</feature>
<dbReference type="GO" id="GO:0006281">
    <property type="term" value="P:DNA repair"/>
    <property type="evidence" value="ECO:0007669"/>
    <property type="project" value="InterPro"/>
</dbReference>
<dbReference type="InterPro" id="IPR043502">
    <property type="entry name" value="DNA/RNA_pol_sf"/>
</dbReference>
<organism evidence="4 5">
    <name type="scientific">Elysia crispata</name>
    <name type="common">lettuce slug</name>
    <dbReference type="NCBI Taxonomy" id="231223"/>
    <lineage>
        <taxon>Eukaryota</taxon>
        <taxon>Metazoa</taxon>
        <taxon>Spiralia</taxon>
        <taxon>Lophotrochozoa</taxon>
        <taxon>Mollusca</taxon>
        <taxon>Gastropoda</taxon>
        <taxon>Heterobranchia</taxon>
        <taxon>Euthyneura</taxon>
        <taxon>Panpulmonata</taxon>
        <taxon>Sacoglossa</taxon>
        <taxon>Placobranchoidea</taxon>
        <taxon>Plakobranchidae</taxon>
        <taxon>Elysia</taxon>
    </lineage>
</organism>
<dbReference type="PANTHER" id="PTHR46404:SF1">
    <property type="entry name" value="DNA POLYMERASE IOTA"/>
    <property type="match status" value="1"/>
</dbReference>
<feature type="region of interest" description="Disordered" evidence="2">
    <location>
        <begin position="462"/>
        <end position="489"/>
    </location>
</feature>
<feature type="compositionally biased region" description="Acidic residues" evidence="2">
    <location>
        <begin position="469"/>
        <end position="478"/>
    </location>
</feature>
<dbReference type="Pfam" id="PF14377">
    <property type="entry name" value="UBM"/>
    <property type="match status" value="2"/>
</dbReference>
<name>A0AAE1E8A3_9GAST</name>
<evidence type="ECO:0000256" key="2">
    <source>
        <dbReference type="SAM" id="MobiDB-lite"/>
    </source>
</evidence>
<dbReference type="FunFam" id="3.30.1490.100:FF:000003">
    <property type="entry name" value="Polymerase (DNA directed) iota"/>
    <property type="match status" value="1"/>
</dbReference>
<dbReference type="SUPFAM" id="SSF56672">
    <property type="entry name" value="DNA/RNA polymerases"/>
    <property type="match status" value="1"/>
</dbReference>
<dbReference type="InterPro" id="IPR001126">
    <property type="entry name" value="UmuC"/>
</dbReference>
<feature type="domain" description="UmuC" evidence="3">
    <location>
        <begin position="57"/>
        <end position="270"/>
    </location>
</feature>
<evidence type="ECO:0000256" key="1">
    <source>
        <dbReference type="ARBA" id="ARBA00022679"/>
    </source>
</evidence>
<dbReference type="Gene3D" id="3.30.1490.100">
    <property type="entry name" value="DNA polymerase, Y-family, little finger domain"/>
    <property type="match status" value="1"/>
</dbReference>
<dbReference type="PANTHER" id="PTHR46404">
    <property type="entry name" value="DNA POLYMERASE IOTA"/>
    <property type="match status" value="1"/>
</dbReference>
<dbReference type="Gene3D" id="6.10.250.1630">
    <property type="match status" value="1"/>
</dbReference>
<protein>
    <recommendedName>
        <fullName evidence="3">UmuC domain-containing protein</fullName>
    </recommendedName>
</protein>
<evidence type="ECO:0000313" key="4">
    <source>
        <dbReference type="EMBL" id="KAK3797642.1"/>
    </source>
</evidence>
<keyword evidence="5" id="KW-1185">Reference proteome</keyword>
<dbReference type="EMBL" id="JAWDGP010000750">
    <property type="protein sequence ID" value="KAK3797642.1"/>
    <property type="molecule type" value="Genomic_DNA"/>
</dbReference>
<accession>A0AAE1E8A3</accession>
<dbReference type="Gene3D" id="3.30.70.270">
    <property type="match status" value="1"/>
</dbReference>
<dbReference type="Pfam" id="PF00817">
    <property type="entry name" value="IMS"/>
    <property type="match status" value="1"/>
</dbReference>
<evidence type="ECO:0000313" key="5">
    <source>
        <dbReference type="Proteomes" id="UP001283361"/>
    </source>
</evidence>
<dbReference type="PROSITE" id="PS50173">
    <property type="entry name" value="UMUC"/>
    <property type="match status" value="1"/>
</dbReference>
<sequence>MVDSSSDYDFDEGEDWTEPFESEGFEKGNLLRKNSLHNSTSCSTSKEAKAFEHERTIIHFDLDCFYAQVEMLKNPTLRSKPLGIQQKNIVVTCNYVAREFGVTKLMYVTDAKKKCPQLVLVSGEDLTEYRHMSYKISEFMKKYTPHVERLGFDENFVDATELVGWRQIDGDFKLEFFGHEYQSQERSTTSKCDCGCEQRIQIGSQVAADIREALQKELGITSCAGIAHNKVLAKLVAGTHKPNQQTSILPHQAQDLILSLPSPRCIPGIGSKMHKCLQAIGISSIKDLMSARSHVLAKELGSQTATLVSQLSFGVDPSPVIAYSPPQTFSDEDSFRCCNSYQDAEQRIRHLLNNLMKRVVEDGRVPQTVRLSIRRVQKHSNSRESRQTAVPSNAFIQFHATGSTESAEKRIFPVVMELFKRLVDPTISFHLTLINICFAKLVEKIPNSSPLSQFFSKQNVSIESCDQQTPDDDQEADINDANKSSINSMSNQEEKINIVSLKRRNANSWLPESRNIKGFFSGKVENRKTLPVVSPNEKNKSTNTLFELNMQGNTSVSYDATPSVPTCSSHHKEDSFYASENCTPSDQAGGDLKANFGTLSEEIKCDSISAPESSIQHDYEKFRSPELADVIGAKLLTQKNLIEILPASIDAQVLLALPCSLQKEILGQHGILMEETSHGRHFSLMPNTVLTRSQVQKKVRKRPLFSPKKITPNISFTGVKTAKNDVIDTQLCVGFGEQEHCNALNSNNFMNVSPPDVEVHLELKEMEKNPQMKTHNIKRQSEPKTFLKNLTSNKFPFQNKEVQSKPTASKEILTCNKSLYQESKLSTEKHTVSIESLSSQQQKVKESMEHNEILLKRERKTQEQCEMDLKSVQNTANCPLEDSDEFRIHKTCSVPLEIPLFDQNQNFQCNVNHAISQKSAQRADPGKDQHPVSAAGDSVHVRGRPLLPESVLKKLPKDISPEVFAELPNDIRGEIMAHVLMGTPVKVATNDSASRSLRCNKTSSCNLSNSKTSDNSKFSQKSLFNYFKIKDK</sequence>
<dbReference type="InterPro" id="IPR036775">
    <property type="entry name" value="DNA_pol_Y-fam_lit_finger_sf"/>
</dbReference>
<dbReference type="Gene3D" id="3.40.1170.60">
    <property type="match status" value="1"/>
</dbReference>
<dbReference type="InterPro" id="IPR017961">
    <property type="entry name" value="DNA_pol_Y-fam_little_finger"/>
</dbReference>
<feature type="region of interest" description="Disordered" evidence="2">
    <location>
        <begin position="918"/>
        <end position="938"/>
    </location>
</feature>
<keyword evidence="1" id="KW-0808">Transferase</keyword>
<dbReference type="Proteomes" id="UP001283361">
    <property type="component" value="Unassembled WGS sequence"/>
</dbReference>